<name>A0A8H4JQN9_9HYPO</name>
<dbReference type="PANTHER" id="PTHR21310">
    <property type="entry name" value="AMINOGLYCOSIDE PHOSPHOTRANSFERASE-RELATED-RELATED"/>
    <property type="match status" value="1"/>
</dbReference>
<evidence type="ECO:0000259" key="1">
    <source>
        <dbReference type="Pfam" id="PF01636"/>
    </source>
</evidence>
<dbReference type="PANTHER" id="PTHR21310:SF37">
    <property type="entry name" value="AMINOGLYCOSIDE PHOSPHOTRANSFERASE DOMAIN-CONTAINING PROTEIN"/>
    <property type="match status" value="1"/>
</dbReference>
<dbReference type="InterPro" id="IPR011009">
    <property type="entry name" value="Kinase-like_dom_sf"/>
</dbReference>
<keyword evidence="3" id="KW-1185">Reference proteome</keyword>
<dbReference type="Proteomes" id="UP000605986">
    <property type="component" value="Unassembled WGS sequence"/>
</dbReference>
<sequence length="495" mass="57548">MCVSLSLPPPPLMEDTLPLLRGRISLDDAMKEDIDIIRELSYYEKRDQFWIHLYTQRQQIIEVVSQHLNIQQSDFSLGEVKEWIHGSFNACIPVHILQSPRTSDLPTRVIIRFPLPYKVGEAFCHGNIDEKLRSEAATRALWLVRRAVSWIYGRALVPYVPHSRYHLVDFGYLILEYIEDGKMLSDTWKEYRHDSKRRANLFRDLSRIMLSLAKLPFPRIGSWTIDDCGVLKLANRPLTLLLHQLENAEIGTGIPRDRTYTSIEPYLLDLIACHDNRLRHQPNSIHHQNDGEQQLAALTAMRALLPKFMDSRFREGPFVYSLTDLHQSNVFVDQDWHITGLIDLEWACSRPIGMLGPPDWLSDRSLEEITFHFNDYSSLHDEFVDSVEREGLELYHTNFSAEVMRASWETGSFWYCRALDSPTTLLALYIDHLQPRFAKLSTNAWAEFSHLLMALWDVNSRCFVSSKIKEQEQYANQVREIFSKSLNGESNPEAR</sequence>
<comment type="caution">
    <text evidence="2">The sequence shown here is derived from an EMBL/GenBank/DDBJ whole genome shotgun (WGS) entry which is preliminary data.</text>
</comment>
<dbReference type="SUPFAM" id="SSF56112">
    <property type="entry name" value="Protein kinase-like (PK-like)"/>
    <property type="match status" value="1"/>
</dbReference>
<evidence type="ECO:0000313" key="2">
    <source>
        <dbReference type="EMBL" id="KAF4436595.1"/>
    </source>
</evidence>
<dbReference type="InterPro" id="IPR002575">
    <property type="entry name" value="Aminoglycoside_PTrfase"/>
</dbReference>
<dbReference type="EMBL" id="JAADJG010000791">
    <property type="protein sequence ID" value="KAF4436595.1"/>
    <property type="molecule type" value="Genomic_DNA"/>
</dbReference>
<protein>
    <submittedName>
        <fullName evidence="2">Aminoglycoside phosphotransferase</fullName>
    </submittedName>
</protein>
<evidence type="ECO:0000313" key="3">
    <source>
        <dbReference type="Proteomes" id="UP000605986"/>
    </source>
</evidence>
<organism evidence="2 3">
    <name type="scientific">Fusarium austroafricanum</name>
    <dbReference type="NCBI Taxonomy" id="2364996"/>
    <lineage>
        <taxon>Eukaryota</taxon>
        <taxon>Fungi</taxon>
        <taxon>Dikarya</taxon>
        <taxon>Ascomycota</taxon>
        <taxon>Pezizomycotina</taxon>
        <taxon>Sordariomycetes</taxon>
        <taxon>Hypocreomycetidae</taxon>
        <taxon>Hypocreales</taxon>
        <taxon>Nectriaceae</taxon>
        <taxon>Fusarium</taxon>
        <taxon>Fusarium concolor species complex</taxon>
    </lineage>
</organism>
<proteinExistence type="predicted"/>
<feature type="domain" description="Aminoglycoside phosphotransferase" evidence="1">
    <location>
        <begin position="287"/>
        <end position="351"/>
    </location>
</feature>
<dbReference type="AlphaFoldDB" id="A0A8H4JQN9"/>
<dbReference type="InterPro" id="IPR051678">
    <property type="entry name" value="AGP_Transferase"/>
</dbReference>
<keyword evidence="2" id="KW-0808">Transferase</keyword>
<dbReference type="OrthoDB" id="3645574at2759"/>
<gene>
    <name evidence="2" type="ORF">F53441_13197</name>
</gene>
<reference evidence="2" key="1">
    <citation type="submission" date="2020-01" db="EMBL/GenBank/DDBJ databases">
        <title>Identification and distribution of gene clusters putatively required for synthesis of sphingolipid metabolism inhibitors in phylogenetically diverse species of the filamentous fungus Fusarium.</title>
        <authorList>
            <person name="Kim H.-S."/>
            <person name="Busman M."/>
            <person name="Brown D.W."/>
            <person name="Divon H."/>
            <person name="Uhlig S."/>
            <person name="Proctor R.H."/>
        </authorList>
    </citation>
    <scope>NUCLEOTIDE SEQUENCE</scope>
    <source>
        <strain evidence="2">NRRL 53441</strain>
    </source>
</reference>
<dbReference type="GO" id="GO:0016740">
    <property type="term" value="F:transferase activity"/>
    <property type="evidence" value="ECO:0007669"/>
    <property type="project" value="UniProtKB-KW"/>
</dbReference>
<accession>A0A8H4JQN9</accession>
<dbReference type="Pfam" id="PF01636">
    <property type="entry name" value="APH"/>
    <property type="match status" value="1"/>
</dbReference>